<name>A0ABV5JSI5_9ACTN</name>
<feature type="region of interest" description="Disordered" evidence="1">
    <location>
        <begin position="259"/>
        <end position="282"/>
    </location>
</feature>
<organism evidence="3 4">
    <name type="scientific">Dietzia aerolata</name>
    <dbReference type="NCBI Taxonomy" id="595984"/>
    <lineage>
        <taxon>Bacteria</taxon>
        <taxon>Bacillati</taxon>
        <taxon>Actinomycetota</taxon>
        <taxon>Actinomycetes</taxon>
        <taxon>Mycobacteriales</taxon>
        <taxon>Dietziaceae</taxon>
        <taxon>Dietzia</taxon>
    </lineage>
</organism>
<keyword evidence="4" id="KW-1185">Reference proteome</keyword>
<reference evidence="3 4" key="1">
    <citation type="submission" date="2024-09" db="EMBL/GenBank/DDBJ databases">
        <authorList>
            <person name="Sun Q."/>
            <person name="Mori K."/>
        </authorList>
    </citation>
    <scope>NUCLEOTIDE SEQUENCE [LARGE SCALE GENOMIC DNA]</scope>
    <source>
        <strain evidence="3 4">CCM 7659</strain>
    </source>
</reference>
<keyword evidence="2" id="KW-0732">Signal</keyword>
<dbReference type="Proteomes" id="UP001589700">
    <property type="component" value="Unassembled WGS sequence"/>
</dbReference>
<comment type="caution">
    <text evidence="3">The sequence shown here is derived from an EMBL/GenBank/DDBJ whole genome shotgun (WGS) entry which is preliminary data.</text>
</comment>
<dbReference type="RefSeq" id="WP_182631334.1">
    <property type="nucleotide sequence ID" value="NZ_JAALDM010000046.1"/>
</dbReference>
<gene>
    <name evidence="3" type="ORF">ACFFVD_13140</name>
</gene>
<evidence type="ECO:0000256" key="1">
    <source>
        <dbReference type="SAM" id="MobiDB-lite"/>
    </source>
</evidence>
<evidence type="ECO:0000313" key="3">
    <source>
        <dbReference type="EMBL" id="MFB9260749.1"/>
    </source>
</evidence>
<dbReference type="EMBL" id="JBHMDY010000008">
    <property type="protein sequence ID" value="MFB9260749.1"/>
    <property type="molecule type" value="Genomic_DNA"/>
</dbReference>
<sequence>MKTFSRFGRSAAAASVAAAMSLAGTATGNTATVAPPTVADGTVSAQVTDPIPTTLRPPVFGQTCSGALVPLHAVPGLVGPLLEGGTADILSLLADGDDVTLLHLPGSPLLLATVPGKSGTLLANDVADDFYATAVICNGGNAPMETNLFLTQVGNPLGAFEGSVTGSVGGSGSAEGSSIGLGSAELGIGSENGMIDLGSTSGSNQGSTVDLGFHGSIADVTSGSTEAGIDVGSTGSAAGIEAGRGSLETGSGGELDTASLTGSMSDSVELPEGSSNGSSIDAGSVIPIATDIAGSVGDLSFPGS</sequence>
<feature type="signal peptide" evidence="2">
    <location>
        <begin position="1"/>
        <end position="28"/>
    </location>
</feature>
<protein>
    <submittedName>
        <fullName evidence="3">Uncharacterized protein</fullName>
    </submittedName>
</protein>
<feature type="chain" id="PRO_5046711962" evidence="2">
    <location>
        <begin position="29"/>
        <end position="304"/>
    </location>
</feature>
<evidence type="ECO:0000256" key="2">
    <source>
        <dbReference type="SAM" id="SignalP"/>
    </source>
</evidence>
<proteinExistence type="predicted"/>
<evidence type="ECO:0000313" key="4">
    <source>
        <dbReference type="Proteomes" id="UP001589700"/>
    </source>
</evidence>
<accession>A0ABV5JSI5</accession>